<evidence type="ECO:0000256" key="6">
    <source>
        <dbReference type="SAM" id="MobiDB-lite"/>
    </source>
</evidence>
<dbReference type="Proteomes" id="UP000546162">
    <property type="component" value="Unassembled WGS sequence"/>
</dbReference>
<dbReference type="EMBL" id="JACHNB010000001">
    <property type="protein sequence ID" value="MBB4743452.1"/>
    <property type="molecule type" value="Genomic_DNA"/>
</dbReference>
<feature type="transmembrane region" description="Helical" evidence="7">
    <location>
        <begin position="80"/>
        <end position="101"/>
    </location>
</feature>
<feature type="transmembrane region" description="Helical" evidence="7">
    <location>
        <begin position="9"/>
        <end position="34"/>
    </location>
</feature>
<organism evidence="8 9">
    <name type="scientific">Actinoplanes octamycinicus</name>
    <dbReference type="NCBI Taxonomy" id="135948"/>
    <lineage>
        <taxon>Bacteria</taxon>
        <taxon>Bacillati</taxon>
        <taxon>Actinomycetota</taxon>
        <taxon>Actinomycetes</taxon>
        <taxon>Micromonosporales</taxon>
        <taxon>Micromonosporaceae</taxon>
        <taxon>Actinoplanes</taxon>
    </lineage>
</organism>
<proteinExistence type="predicted"/>
<gene>
    <name evidence="8" type="ORF">BJY16_006911</name>
</gene>
<evidence type="ECO:0000256" key="7">
    <source>
        <dbReference type="SAM" id="Phobius"/>
    </source>
</evidence>
<dbReference type="Pfam" id="PF07690">
    <property type="entry name" value="MFS_1"/>
    <property type="match status" value="1"/>
</dbReference>
<dbReference type="RefSeq" id="WP_185043726.1">
    <property type="nucleotide sequence ID" value="NZ_BAABFG010000005.1"/>
</dbReference>
<feature type="transmembrane region" description="Helical" evidence="7">
    <location>
        <begin position="275"/>
        <end position="292"/>
    </location>
</feature>
<evidence type="ECO:0000313" key="8">
    <source>
        <dbReference type="EMBL" id="MBB4743452.1"/>
    </source>
</evidence>
<name>A0A7W7H4E0_9ACTN</name>
<feature type="transmembrane region" description="Helical" evidence="7">
    <location>
        <begin position="298"/>
        <end position="320"/>
    </location>
</feature>
<feature type="transmembrane region" description="Helical" evidence="7">
    <location>
        <begin position="364"/>
        <end position="381"/>
    </location>
</feature>
<dbReference type="GO" id="GO:0005886">
    <property type="term" value="C:plasma membrane"/>
    <property type="evidence" value="ECO:0007669"/>
    <property type="project" value="UniProtKB-SubCell"/>
</dbReference>
<dbReference type="SUPFAM" id="SSF103473">
    <property type="entry name" value="MFS general substrate transporter"/>
    <property type="match status" value="1"/>
</dbReference>
<dbReference type="InterPro" id="IPR011701">
    <property type="entry name" value="MFS"/>
</dbReference>
<keyword evidence="5 7" id="KW-0472">Membrane</keyword>
<feature type="transmembrane region" description="Helical" evidence="7">
    <location>
        <begin position="219"/>
        <end position="242"/>
    </location>
</feature>
<dbReference type="GO" id="GO:0022857">
    <property type="term" value="F:transmembrane transporter activity"/>
    <property type="evidence" value="ECO:0007669"/>
    <property type="project" value="InterPro"/>
</dbReference>
<comment type="caution">
    <text evidence="8">The sequence shown here is derived from an EMBL/GenBank/DDBJ whole genome shotgun (WGS) entry which is preliminary data.</text>
</comment>
<evidence type="ECO:0000256" key="2">
    <source>
        <dbReference type="ARBA" id="ARBA00022475"/>
    </source>
</evidence>
<feature type="region of interest" description="Disordered" evidence="6">
    <location>
        <begin position="387"/>
        <end position="411"/>
    </location>
</feature>
<feature type="transmembrane region" description="Helical" evidence="7">
    <location>
        <begin position="40"/>
        <end position="59"/>
    </location>
</feature>
<keyword evidence="4 7" id="KW-1133">Transmembrane helix</keyword>
<dbReference type="AlphaFoldDB" id="A0A7W7H4E0"/>
<dbReference type="PANTHER" id="PTHR23513">
    <property type="entry name" value="INTEGRAL MEMBRANE EFFLUX PROTEIN-RELATED"/>
    <property type="match status" value="1"/>
</dbReference>
<evidence type="ECO:0000256" key="5">
    <source>
        <dbReference type="ARBA" id="ARBA00023136"/>
    </source>
</evidence>
<dbReference type="Gene3D" id="1.20.1250.20">
    <property type="entry name" value="MFS general substrate transporter like domains"/>
    <property type="match status" value="1"/>
</dbReference>
<dbReference type="CDD" id="cd06173">
    <property type="entry name" value="MFS_MefA_like"/>
    <property type="match status" value="1"/>
</dbReference>
<feature type="transmembrane region" description="Helical" evidence="7">
    <location>
        <begin position="341"/>
        <end position="358"/>
    </location>
</feature>
<keyword evidence="9" id="KW-1185">Reference proteome</keyword>
<keyword evidence="3 7" id="KW-0812">Transmembrane</keyword>
<evidence type="ECO:0000256" key="1">
    <source>
        <dbReference type="ARBA" id="ARBA00004651"/>
    </source>
</evidence>
<dbReference type="PANTHER" id="PTHR23513:SF6">
    <property type="entry name" value="MAJOR FACILITATOR SUPERFAMILY ASSOCIATED DOMAIN-CONTAINING PROTEIN"/>
    <property type="match status" value="1"/>
</dbReference>
<sequence length="431" mass="44499">MPRDFTRYLIAAVAAKWGVNLAKVAIPLVAITSLGAGPGAAGSLAAAGTAPFLLLGLPAGAWLDRIARRPVMIAMDLVRFALLGSVPLVAAASALTMPYLWVVVFLNGVATVFFDVAMQSHLPDLLGGADGGRLVRANGRLATVDQLALIGGPALAGWLIGLWTASTVLVVTAFGYLWSALWIRRIRQPEPRPAAAPRSLVAEVREGLSFVRRDRTLRAIATAGALVNFAIAGVVAMLPLLLEQGRTLSLFLSAGGVGGLLAAVVAKRLPRGRSVIATGLAIVPAALLLPFAGRPVPVALAAAAWAAVIFKVGYDSVVLMSFRQLVTPPALLGRVNGTLRVIFSGALTLGAGTAGLIGEQAGPRTAAGVACAALALVWVPIARSPLRSTGGADGRTASAGAARRADPKRARDRAWLTSLYSGSITRPDRRP</sequence>
<evidence type="ECO:0000256" key="4">
    <source>
        <dbReference type="ARBA" id="ARBA00022989"/>
    </source>
</evidence>
<evidence type="ECO:0000313" key="9">
    <source>
        <dbReference type="Proteomes" id="UP000546162"/>
    </source>
</evidence>
<protein>
    <submittedName>
        <fullName evidence="8">MFS family permease</fullName>
    </submittedName>
</protein>
<evidence type="ECO:0000256" key="3">
    <source>
        <dbReference type="ARBA" id="ARBA00022692"/>
    </source>
</evidence>
<dbReference type="InterPro" id="IPR036259">
    <property type="entry name" value="MFS_trans_sf"/>
</dbReference>
<feature type="compositionally biased region" description="Low complexity" evidence="6">
    <location>
        <begin position="388"/>
        <end position="402"/>
    </location>
</feature>
<comment type="subcellular location">
    <subcellularLocation>
        <location evidence="1">Cell membrane</location>
        <topology evidence="1">Multi-pass membrane protein</topology>
    </subcellularLocation>
</comment>
<feature type="transmembrane region" description="Helical" evidence="7">
    <location>
        <begin position="155"/>
        <end position="178"/>
    </location>
</feature>
<accession>A0A7W7H4E0</accession>
<reference evidence="8 9" key="1">
    <citation type="submission" date="2020-08" db="EMBL/GenBank/DDBJ databases">
        <title>Sequencing the genomes of 1000 actinobacteria strains.</title>
        <authorList>
            <person name="Klenk H.-P."/>
        </authorList>
    </citation>
    <scope>NUCLEOTIDE SEQUENCE [LARGE SCALE GENOMIC DNA]</scope>
    <source>
        <strain evidence="8 9">DSM 45809</strain>
    </source>
</reference>
<feature type="transmembrane region" description="Helical" evidence="7">
    <location>
        <begin position="248"/>
        <end position="266"/>
    </location>
</feature>
<keyword evidence="2" id="KW-1003">Cell membrane</keyword>